<name>A0A9D1NIU8_9FIRM</name>
<comment type="caution">
    <text evidence="2">The sequence shown here is derived from an EMBL/GenBank/DDBJ whole genome shotgun (WGS) entry which is preliminary data.</text>
</comment>
<dbReference type="GO" id="GO:0030288">
    <property type="term" value="C:outer membrane-bounded periplasmic space"/>
    <property type="evidence" value="ECO:0007669"/>
    <property type="project" value="TreeGrafter"/>
</dbReference>
<evidence type="ECO:0000313" key="2">
    <source>
        <dbReference type="EMBL" id="HIV03243.1"/>
    </source>
</evidence>
<feature type="domain" description="Sporulation stage II protein D amidase enhancer LytB N-terminal" evidence="1">
    <location>
        <begin position="60"/>
        <end position="166"/>
    </location>
</feature>
<gene>
    <name evidence="2" type="primary">spoIID</name>
    <name evidence="2" type="ORF">IAC74_06675</name>
</gene>
<evidence type="ECO:0000259" key="1">
    <source>
        <dbReference type="Pfam" id="PF08486"/>
    </source>
</evidence>
<dbReference type="NCBIfam" id="TIGR02669">
    <property type="entry name" value="SpoIID_LytB"/>
    <property type="match status" value="1"/>
</dbReference>
<dbReference type="EMBL" id="DVOF01000196">
    <property type="protein sequence ID" value="HIV03243.1"/>
    <property type="molecule type" value="Genomic_DNA"/>
</dbReference>
<dbReference type="InterPro" id="IPR014225">
    <property type="entry name" value="Spore_II_D_firmicutes"/>
</dbReference>
<dbReference type="InterPro" id="IPR013693">
    <property type="entry name" value="SpoIID/LytB_N"/>
</dbReference>
<dbReference type="InterPro" id="IPR013486">
    <property type="entry name" value="SpoIID/LytB"/>
</dbReference>
<dbReference type="NCBIfam" id="TIGR02870">
    <property type="entry name" value="spore_II_D"/>
    <property type="match status" value="1"/>
</dbReference>
<sequence length="335" mass="36142">MRKLLALVGVYILIILFIPYILVTALKGAPQSGQQQSAPETEQAAATEPVETISVYIADTGEVRDMPFGEYIKGVVAAEMPASFHDEALKAQAVAARSYTLTRMQGYKRDGTPPEHNGAMTCTDPAHCKAWLSEDALRAQWGADYDTYWKKISDCVDATTGVVMTYEGNLVNAVFHSTSSGATESAVDVWGGNVPYLVSVQSEGEELSPKYEDSVTMTIEEFKNKVLAAYPEAVWDDGELVRDIARSEAGGITTLVTGGITMKGTEFRTMFGLRSTNVDFSYEGDTVTMHTKGNGHGVGMSQYGANYLAGTGMGYADILKKYYTGVEVGAFTGTI</sequence>
<reference evidence="2" key="2">
    <citation type="journal article" date="2021" name="PeerJ">
        <title>Extensive microbial diversity within the chicken gut microbiome revealed by metagenomics and culture.</title>
        <authorList>
            <person name="Gilroy R."/>
            <person name="Ravi A."/>
            <person name="Getino M."/>
            <person name="Pursley I."/>
            <person name="Horton D.L."/>
            <person name="Alikhan N.F."/>
            <person name="Baker D."/>
            <person name="Gharbi K."/>
            <person name="Hall N."/>
            <person name="Watson M."/>
            <person name="Adriaenssens E.M."/>
            <person name="Foster-Nyarko E."/>
            <person name="Jarju S."/>
            <person name="Secka A."/>
            <person name="Antonio M."/>
            <person name="Oren A."/>
            <person name="Chaudhuri R.R."/>
            <person name="La Ragione R."/>
            <person name="Hildebrand F."/>
            <person name="Pallen M.J."/>
        </authorList>
    </citation>
    <scope>NUCLEOTIDE SEQUENCE</scope>
    <source>
        <strain evidence="2">4920</strain>
    </source>
</reference>
<protein>
    <submittedName>
        <fullName evidence="2">Stage II sporulation protein D</fullName>
    </submittedName>
</protein>
<dbReference type="GO" id="GO:0030435">
    <property type="term" value="P:sporulation resulting in formation of a cellular spore"/>
    <property type="evidence" value="ECO:0007669"/>
    <property type="project" value="InterPro"/>
</dbReference>
<dbReference type="InterPro" id="IPR051922">
    <property type="entry name" value="Bact_Sporulation_Assoc"/>
</dbReference>
<dbReference type="AlphaFoldDB" id="A0A9D1NIU8"/>
<organism evidence="2 3">
    <name type="scientific">Candidatus Aphodoplasma excrementigallinarum</name>
    <dbReference type="NCBI Taxonomy" id="2840673"/>
    <lineage>
        <taxon>Bacteria</taxon>
        <taxon>Bacillati</taxon>
        <taxon>Bacillota</taxon>
        <taxon>Clostridia</taxon>
        <taxon>Eubacteriales</taxon>
        <taxon>Candidatus Aphodoplasma</taxon>
    </lineage>
</organism>
<accession>A0A9D1NIU8</accession>
<dbReference type="PANTHER" id="PTHR30032">
    <property type="entry name" value="N-ACETYLMURAMOYL-L-ALANINE AMIDASE-RELATED"/>
    <property type="match status" value="1"/>
</dbReference>
<dbReference type="Pfam" id="PF08486">
    <property type="entry name" value="SpoIID"/>
    <property type="match status" value="1"/>
</dbReference>
<proteinExistence type="predicted"/>
<reference evidence="2" key="1">
    <citation type="submission" date="2020-10" db="EMBL/GenBank/DDBJ databases">
        <authorList>
            <person name="Gilroy R."/>
        </authorList>
    </citation>
    <scope>NUCLEOTIDE SEQUENCE</scope>
    <source>
        <strain evidence="2">4920</strain>
    </source>
</reference>
<dbReference type="PANTHER" id="PTHR30032:SF4">
    <property type="entry name" value="AMIDASE ENHANCER"/>
    <property type="match status" value="1"/>
</dbReference>
<evidence type="ECO:0000313" key="3">
    <source>
        <dbReference type="Proteomes" id="UP000886743"/>
    </source>
</evidence>
<dbReference type="Proteomes" id="UP000886743">
    <property type="component" value="Unassembled WGS sequence"/>
</dbReference>